<comment type="subcellular location">
    <subcellularLocation>
        <location evidence="1">Cell membrane</location>
        <topology evidence="1">Multi-pass membrane protein</topology>
    </subcellularLocation>
</comment>
<evidence type="ECO:0000313" key="9">
    <source>
        <dbReference type="EMBL" id="ALV39911.1"/>
    </source>
</evidence>
<evidence type="ECO:0000256" key="4">
    <source>
        <dbReference type="ARBA" id="ARBA00022692"/>
    </source>
</evidence>
<keyword evidence="4 7" id="KW-0812">Transmembrane</keyword>
<evidence type="ECO:0000256" key="6">
    <source>
        <dbReference type="ARBA" id="ARBA00023136"/>
    </source>
</evidence>
<dbReference type="PANTHER" id="PTHR43045">
    <property type="entry name" value="SHIKIMATE TRANSPORTER"/>
    <property type="match status" value="1"/>
</dbReference>
<name>A0A0U3FM10_9MICC</name>
<feature type="domain" description="Major facilitator superfamily (MFS) profile" evidence="8">
    <location>
        <begin position="1"/>
        <end position="184"/>
    </location>
</feature>
<dbReference type="PROSITE" id="PS50850">
    <property type="entry name" value="MFS"/>
    <property type="match status" value="1"/>
</dbReference>
<protein>
    <recommendedName>
        <fullName evidence="8">Major facilitator superfamily (MFS) profile domain-containing protein</fullName>
    </recommendedName>
</protein>
<feature type="transmembrane region" description="Helical" evidence="7">
    <location>
        <begin position="12"/>
        <end position="36"/>
    </location>
</feature>
<keyword evidence="3" id="KW-1003">Cell membrane</keyword>
<gene>
    <name evidence="9" type="ORF">AU252_00990</name>
</gene>
<dbReference type="Proteomes" id="UP000065151">
    <property type="component" value="Chromosome"/>
</dbReference>
<dbReference type="InterPro" id="IPR011701">
    <property type="entry name" value="MFS"/>
</dbReference>
<keyword evidence="5 7" id="KW-1133">Transmembrane helix</keyword>
<dbReference type="InterPro" id="IPR036259">
    <property type="entry name" value="MFS_trans_sf"/>
</dbReference>
<dbReference type="EMBL" id="CP013747">
    <property type="protein sequence ID" value="ALV39911.1"/>
    <property type="molecule type" value="Genomic_DNA"/>
</dbReference>
<feature type="transmembrane region" description="Helical" evidence="7">
    <location>
        <begin position="104"/>
        <end position="126"/>
    </location>
</feature>
<reference evidence="9 10" key="1">
    <citation type="submission" date="2015-12" db="EMBL/GenBank/DDBJ databases">
        <authorList>
            <person name="Shamseldin A."/>
            <person name="Moawad H."/>
            <person name="Abd El-Rahim W.M."/>
            <person name="Sadowsky M.J."/>
        </authorList>
    </citation>
    <scope>NUCLEOTIDE SEQUENCE [LARGE SCALE GENOMIC DNA]</scope>
    <source>
        <strain evidence="9 10">Ar51</strain>
    </source>
</reference>
<keyword evidence="6 7" id="KW-0472">Membrane</keyword>
<dbReference type="KEGG" id="psul:AU252_00990"/>
<dbReference type="GO" id="GO:0005886">
    <property type="term" value="C:plasma membrane"/>
    <property type="evidence" value="ECO:0007669"/>
    <property type="project" value="UniProtKB-SubCell"/>
</dbReference>
<feature type="transmembrane region" description="Helical" evidence="7">
    <location>
        <begin position="48"/>
        <end position="67"/>
    </location>
</feature>
<dbReference type="AlphaFoldDB" id="A0A0U3FM10"/>
<dbReference type="SUPFAM" id="SSF103473">
    <property type="entry name" value="MFS general substrate transporter"/>
    <property type="match status" value="1"/>
</dbReference>
<evidence type="ECO:0000313" key="10">
    <source>
        <dbReference type="Proteomes" id="UP000065151"/>
    </source>
</evidence>
<dbReference type="STRING" id="121292.AU252_00990"/>
<dbReference type="Gene3D" id="1.20.1250.20">
    <property type="entry name" value="MFS general substrate transporter like domains"/>
    <property type="match status" value="2"/>
</dbReference>
<organism evidence="9">
    <name type="scientific">Pseudarthrobacter sulfonivorans</name>
    <dbReference type="NCBI Taxonomy" id="121292"/>
    <lineage>
        <taxon>Bacteria</taxon>
        <taxon>Bacillati</taxon>
        <taxon>Actinomycetota</taxon>
        <taxon>Actinomycetes</taxon>
        <taxon>Micrococcales</taxon>
        <taxon>Micrococcaceae</taxon>
        <taxon>Pseudarthrobacter</taxon>
    </lineage>
</organism>
<evidence type="ECO:0000256" key="7">
    <source>
        <dbReference type="SAM" id="Phobius"/>
    </source>
</evidence>
<evidence type="ECO:0000256" key="5">
    <source>
        <dbReference type="ARBA" id="ARBA00022989"/>
    </source>
</evidence>
<feature type="transmembrane region" description="Helical" evidence="7">
    <location>
        <begin position="138"/>
        <end position="157"/>
    </location>
</feature>
<dbReference type="InterPro" id="IPR020846">
    <property type="entry name" value="MFS_dom"/>
</dbReference>
<evidence type="ECO:0000256" key="1">
    <source>
        <dbReference type="ARBA" id="ARBA00004651"/>
    </source>
</evidence>
<proteinExistence type="predicted"/>
<dbReference type="PANTHER" id="PTHR43045:SF1">
    <property type="entry name" value="SHIKIMATE TRANSPORTER"/>
    <property type="match status" value="1"/>
</dbReference>
<dbReference type="GO" id="GO:0022857">
    <property type="term" value="F:transmembrane transporter activity"/>
    <property type="evidence" value="ECO:0007669"/>
    <property type="project" value="InterPro"/>
</dbReference>
<dbReference type="Pfam" id="PF07690">
    <property type="entry name" value="MFS_1"/>
    <property type="match status" value="1"/>
</dbReference>
<accession>A0A0U3FM10</accession>
<keyword evidence="2" id="KW-0813">Transport</keyword>
<sequence>MIVEKAPKEKCGFCGSLNNVGPVVGFLASTGVFILVSSLMSQEQLPAWGWRVPFLLSILLVGIGLYIRLQLEESPVFEDVAEKQKAVRLPIAVALKNYWKEMILATESVVLFFGIFYVFSVFSLSYSTQQLGMDRNTVLYSVMIAMVVNSITIPIFSKLSDKVGRKKIMMRQRRWVLATTYGRR</sequence>
<evidence type="ECO:0000259" key="8">
    <source>
        <dbReference type="PROSITE" id="PS50850"/>
    </source>
</evidence>
<evidence type="ECO:0000256" key="3">
    <source>
        <dbReference type="ARBA" id="ARBA00022475"/>
    </source>
</evidence>
<evidence type="ECO:0000256" key="2">
    <source>
        <dbReference type="ARBA" id="ARBA00022448"/>
    </source>
</evidence>